<reference evidence="4" key="1">
    <citation type="submission" date="2025-08" db="UniProtKB">
        <authorList>
            <consortium name="RefSeq"/>
        </authorList>
    </citation>
    <scope>IDENTIFICATION</scope>
    <source>
        <tissue evidence="4">Seedling</tissue>
    </source>
</reference>
<dbReference type="InterPro" id="IPR002048">
    <property type="entry name" value="EF_hand_dom"/>
</dbReference>
<dbReference type="Pfam" id="PF13499">
    <property type="entry name" value="EF-hand_7"/>
    <property type="match status" value="1"/>
</dbReference>
<keyword evidence="3" id="KW-1185">Reference proteome</keyword>
<dbReference type="PANTHER" id="PTHR34574">
    <property type="entry name" value="CALCIUM-BINDING EF-HAND FAMILY PROTEIN-RELATED"/>
    <property type="match status" value="1"/>
</dbReference>
<organism evidence="3 4">
    <name type="scientific">Ziziphus jujuba</name>
    <name type="common">Chinese jujube</name>
    <name type="synonym">Ziziphus sativa</name>
    <dbReference type="NCBI Taxonomy" id="326968"/>
    <lineage>
        <taxon>Eukaryota</taxon>
        <taxon>Viridiplantae</taxon>
        <taxon>Streptophyta</taxon>
        <taxon>Embryophyta</taxon>
        <taxon>Tracheophyta</taxon>
        <taxon>Spermatophyta</taxon>
        <taxon>Magnoliopsida</taxon>
        <taxon>eudicotyledons</taxon>
        <taxon>Gunneridae</taxon>
        <taxon>Pentapetalae</taxon>
        <taxon>rosids</taxon>
        <taxon>fabids</taxon>
        <taxon>Rosales</taxon>
        <taxon>Rhamnaceae</taxon>
        <taxon>Paliureae</taxon>
        <taxon>Ziziphus</taxon>
    </lineage>
</organism>
<dbReference type="PROSITE" id="PS50222">
    <property type="entry name" value="EF_HAND_2"/>
    <property type="match status" value="2"/>
</dbReference>
<dbReference type="SMART" id="SM00054">
    <property type="entry name" value="EFh"/>
    <property type="match status" value="2"/>
</dbReference>
<gene>
    <name evidence="4" type="primary">LOC107412118</name>
</gene>
<dbReference type="InParanoid" id="A0A6P3ZBU7"/>
<name>A0A6P3ZBU7_ZIZJJ</name>
<evidence type="ECO:0000256" key="1">
    <source>
        <dbReference type="ARBA" id="ARBA00022837"/>
    </source>
</evidence>
<dbReference type="Gene3D" id="1.10.238.10">
    <property type="entry name" value="EF-hand"/>
    <property type="match status" value="1"/>
</dbReference>
<dbReference type="InterPro" id="IPR018247">
    <property type="entry name" value="EF_Hand_1_Ca_BS"/>
</dbReference>
<dbReference type="PANTHER" id="PTHR34574:SF12">
    <property type="entry name" value="CALCIUM-BINDING EF HAND FAMILY PROTEIN"/>
    <property type="match status" value="1"/>
</dbReference>
<keyword evidence="1" id="KW-0106">Calcium</keyword>
<accession>A0A6P3ZBU7</accession>
<protein>
    <submittedName>
        <fullName evidence="4">Uncharacterized protein LOC107412118</fullName>
    </submittedName>
</protein>
<dbReference type="CDD" id="cd00051">
    <property type="entry name" value="EFh"/>
    <property type="match status" value="1"/>
</dbReference>
<dbReference type="RefSeq" id="XP_015875318.2">
    <property type="nucleotide sequence ID" value="XM_016019832.4"/>
</dbReference>
<dbReference type="GeneID" id="107412118"/>
<dbReference type="PROSITE" id="PS00018">
    <property type="entry name" value="EF_HAND_1"/>
    <property type="match status" value="1"/>
</dbReference>
<feature type="domain" description="EF-hand" evidence="2">
    <location>
        <begin position="65"/>
        <end position="100"/>
    </location>
</feature>
<sequence length="131" mass="14534">MSLPILNCSTVTKFIEDAEKFEKCINECFVKLDIDGDGLLSRKELRGGFGSLLPVGSVSEPREEIISKLIDTIFERFDEDHNGGLDSKEFKSLSKEMMLAMARGIGSSPVHLALNKDSLLMRAVEHELATM</sequence>
<dbReference type="AlphaFoldDB" id="A0A6P3ZBU7"/>
<dbReference type="GO" id="GO:0005509">
    <property type="term" value="F:calcium ion binding"/>
    <property type="evidence" value="ECO:0007669"/>
    <property type="project" value="InterPro"/>
</dbReference>
<evidence type="ECO:0000313" key="3">
    <source>
        <dbReference type="Proteomes" id="UP001652623"/>
    </source>
</evidence>
<dbReference type="SUPFAM" id="SSF47473">
    <property type="entry name" value="EF-hand"/>
    <property type="match status" value="1"/>
</dbReference>
<evidence type="ECO:0000259" key="2">
    <source>
        <dbReference type="PROSITE" id="PS50222"/>
    </source>
</evidence>
<dbReference type="InterPro" id="IPR011992">
    <property type="entry name" value="EF-hand-dom_pair"/>
</dbReference>
<evidence type="ECO:0000313" key="4">
    <source>
        <dbReference type="RefSeq" id="XP_015875318.2"/>
    </source>
</evidence>
<feature type="domain" description="EF-hand" evidence="2">
    <location>
        <begin position="20"/>
        <end position="55"/>
    </location>
</feature>
<dbReference type="KEGG" id="zju:107412118"/>
<proteinExistence type="predicted"/>
<dbReference type="Proteomes" id="UP001652623">
    <property type="component" value="Chromosome 10"/>
</dbReference>